<sequence length="221" mass="23914">MNTIVTTMKDSTGMNRQTGSRIGLIAIEAGVNFGLPLLIYDRVAPHSGDVVALMASSLPPLLWSLAEFVRRRRVDALSILVLAGIALSLLAMLGGGSAKFLQLRENLVSALIGLVFLGSAAIGRPLIYQLARAGLARKSPDEVAAFEAKRDTPRFRRVMTIMTLVWGIGLLASSALACVLVFTLSIHNYMLVSPFVGYGSMGALGLWTVWYRRLAQRRAAR</sequence>
<dbReference type="AlphaFoldDB" id="A0A2T5GJ59"/>
<organism evidence="2 3">
    <name type="scientific">Sphingomonas aurantiaca</name>
    <dbReference type="NCBI Taxonomy" id="185949"/>
    <lineage>
        <taxon>Bacteria</taxon>
        <taxon>Pseudomonadati</taxon>
        <taxon>Pseudomonadota</taxon>
        <taxon>Alphaproteobacteria</taxon>
        <taxon>Sphingomonadales</taxon>
        <taxon>Sphingomonadaceae</taxon>
        <taxon>Sphingomonas</taxon>
    </lineage>
</organism>
<evidence type="ECO:0000313" key="3">
    <source>
        <dbReference type="Proteomes" id="UP000244189"/>
    </source>
</evidence>
<keyword evidence="3" id="KW-1185">Reference proteome</keyword>
<dbReference type="RefSeq" id="WP_244185340.1">
    <property type="nucleotide sequence ID" value="NZ_QAOG01000005.1"/>
</dbReference>
<reference evidence="2 3" key="1">
    <citation type="submission" date="2018-04" db="EMBL/GenBank/DDBJ databases">
        <title>Genomic Encyclopedia of Type Strains, Phase III (KMG-III): the genomes of soil and plant-associated and newly described type strains.</title>
        <authorList>
            <person name="Whitman W."/>
        </authorList>
    </citation>
    <scope>NUCLEOTIDE SEQUENCE [LARGE SCALE GENOMIC DNA]</scope>
    <source>
        <strain evidence="2 3">MA101b</strain>
    </source>
</reference>
<name>A0A2T5GJ59_9SPHN</name>
<feature type="transmembrane region" description="Helical" evidence="1">
    <location>
        <begin position="107"/>
        <end position="127"/>
    </location>
</feature>
<evidence type="ECO:0008006" key="4">
    <source>
        <dbReference type="Google" id="ProtNLM"/>
    </source>
</evidence>
<dbReference type="EMBL" id="QAOG01000005">
    <property type="protein sequence ID" value="PTQ59356.1"/>
    <property type="molecule type" value="Genomic_DNA"/>
</dbReference>
<keyword evidence="1" id="KW-1133">Transmembrane helix</keyword>
<feature type="transmembrane region" description="Helical" evidence="1">
    <location>
        <begin position="76"/>
        <end position="95"/>
    </location>
</feature>
<evidence type="ECO:0000256" key="1">
    <source>
        <dbReference type="SAM" id="Phobius"/>
    </source>
</evidence>
<dbReference type="NCBIfam" id="NF041646">
    <property type="entry name" value="VC0807_fam"/>
    <property type="match status" value="1"/>
</dbReference>
<comment type="caution">
    <text evidence="2">The sequence shown here is derived from an EMBL/GenBank/DDBJ whole genome shotgun (WGS) entry which is preliminary data.</text>
</comment>
<protein>
    <recommendedName>
        <fullName evidence="4">Transmembrane protein</fullName>
    </recommendedName>
</protein>
<keyword evidence="1" id="KW-0812">Transmembrane</keyword>
<evidence type="ECO:0000313" key="2">
    <source>
        <dbReference type="EMBL" id="PTQ59356.1"/>
    </source>
</evidence>
<feature type="transmembrane region" description="Helical" evidence="1">
    <location>
        <begin position="189"/>
        <end position="211"/>
    </location>
</feature>
<keyword evidence="1" id="KW-0472">Membrane</keyword>
<accession>A0A2T5GJ59</accession>
<dbReference type="Proteomes" id="UP000244189">
    <property type="component" value="Unassembled WGS sequence"/>
</dbReference>
<proteinExistence type="predicted"/>
<feature type="transmembrane region" description="Helical" evidence="1">
    <location>
        <begin position="158"/>
        <end position="183"/>
    </location>
</feature>
<gene>
    <name evidence="2" type="ORF">C8J26_3100</name>
</gene>
<feature type="transmembrane region" description="Helical" evidence="1">
    <location>
        <begin position="21"/>
        <end position="39"/>
    </location>
</feature>
<feature type="transmembrane region" description="Helical" evidence="1">
    <location>
        <begin position="51"/>
        <end position="69"/>
    </location>
</feature>